<dbReference type="AlphaFoldDB" id="A0A5B9M889"/>
<dbReference type="EMBL" id="CP036264">
    <property type="protein sequence ID" value="QEF97362.1"/>
    <property type="molecule type" value="Genomic_DNA"/>
</dbReference>
<proteinExistence type="predicted"/>
<name>A0A5B9M889_9BACT</name>
<dbReference type="Proteomes" id="UP000321353">
    <property type="component" value="Chromosome"/>
</dbReference>
<sequence length="106" mass="12073">MTQSPDFDADPIRLLHIDFIGGPYDGHVETYHTRARLLPKELTWRVGADALRRLKDAGHDSNSDSHQSVTSVALYARETTGDTYRYRFVATISIKQLTDSIRDHED</sequence>
<gene>
    <name evidence="1" type="ORF">Mal15_14020</name>
</gene>
<organism evidence="1 2">
    <name type="scientific">Stieleria maiorica</name>
    <dbReference type="NCBI Taxonomy" id="2795974"/>
    <lineage>
        <taxon>Bacteria</taxon>
        <taxon>Pseudomonadati</taxon>
        <taxon>Planctomycetota</taxon>
        <taxon>Planctomycetia</taxon>
        <taxon>Pirellulales</taxon>
        <taxon>Pirellulaceae</taxon>
        <taxon>Stieleria</taxon>
    </lineage>
</organism>
<keyword evidence="2" id="KW-1185">Reference proteome</keyword>
<dbReference type="RefSeq" id="WP_147867054.1">
    <property type="nucleotide sequence ID" value="NZ_CP036264.1"/>
</dbReference>
<reference evidence="1 2" key="1">
    <citation type="submission" date="2019-02" db="EMBL/GenBank/DDBJ databases">
        <title>Planctomycetal bacteria perform biofilm scaping via a novel small molecule.</title>
        <authorList>
            <person name="Jeske O."/>
            <person name="Boedeker C."/>
            <person name="Wiegand S."/>
            <person name="Breitling P."/>
            <person name="Kallscheuer N."/>
            <person name="Jogler M."/>
            <person name="Rohde M."/>
            <person name="Petersen J."/>
            <person name="Medema M.H."/>
            <person name="Surup F."/>
            <person name="Jogler C."/>
        </authorList>
    </citation>
    <scope>NUCLEOTIDE SEQUENCE [LARGE SCALE GENOMIC DNA]</scope>
    <source>
        <strain evidence="1 2">Mal15</strain>
    </source>
</reference>
<dbReference type="KEGG" id="smam:Mal15_14020"/>
<evidence type="ECO:0000313" key="2">
    <source>
        <dbReference type="Proteomes" id="UP000321353"/>
    </source>
</evidence>
<protein>
    <submittedName>
        <fullName evidence="1">Uncharacterized protein</fullName>
    </submittedName>
</protein>
<evidence type="ECO:0000313" key="1">
    <source>
        <dbReference type="EMBL" id="QEF97362.1"/>
    </source>
</evidence>
<accession>A0A5B9M889</accession>